<evidence type="ECO:0000313" key="3">
    <source>
        <dbReference type="EMBL" id="CAA7261004.1"/>
    </source>
</evidence>
<gene>
    <name evidence="3" type="ORF">AAE3_LOCUS3091</name>
</gene>
<dbReference type="GO" id="GO:0005525">
    <property type="term" value="F:GTP binding"/>
    <property type="evidence" value="ECO:0007669"/>
    <property type="project" value="InterPro"/>
</dbReference>
<dbReference type="Proteomes" id="UP000467700">
    <property type="component" value="Unassembled WGS sequence"/>
</dbReference>
<feature type="compositionally biased region" description="Basic and acidic residues" evidence="1">
    <location>
        <begin position="119"/>
        <end position="130"/>
    </location>
</feature>
<feature type="compositionally biased region" description="Polar residues" evidence="1">
    <location>
        <begin position="500"/>
        <end position="511"/>
    </location>
</feature>
<dbReference type="InterPro" id="IPR027417">
    <property type="entry name" value="P-loop_NTPase"/>
</dbReference>
<organism evidence="3 4">
    <name type="scientific">Cyclocybe aegerita</name>
    <name type="common">Black poplar mushroom</name>
    <name type="synonym">Agrocybe aegerita</name>
    <dbReference type="NCBI Taxonomy" id="1973307"/>
    <lineage>
        <taxon>Eukaryota</taxon>
        <taxon>Fungi</taxon>
        <taxon>Dikarya</taxon>
        <taxon>Basidiomycota</taxon>
        <taxon>Agaricomycotina</taxon>
        <taxon>Agaricomycetes</taxon>
        <taxon>Agaricomycetidae</taxon>
        <taxon>Agaricales</taxon>
        <taxon>Agaricineae</taxon>
        <taxon>Bolbitiaceae</taxon>
        <taxon>Cyclocybe</taxon>
    </lineage>
</organism>
<dbReference type="SUPFAM" id="SSF52540">
    <property type="entry name" value="P-loop containing nucleoside triphosphate hydrolases"/>
    <property type="match status" value="1"/>
</dbReference>
<dbReference type="Pfam" id="PF01926">
    <property type="entry name" value="MMR_HSR1"/>
    <property type="match status" value="1"/>
</dbReference>
<dbReference type="InterPro" id="IPR006073">
    <property type="entry name" value="GTP-bd"/>
</dbReference>
<protein>
    <recommendedName>
        <fullName evidence="2">G domain-containing protein</fullName>
    </recommendedName>
</protein>
<feature type="region of interest" description="Disordered" evidence="1">
    <location>
        <begin position="460"/>
        <end position="521"/>
    </location>
</feature>
<dbReference type="OrthoDB" id="8954335at2759"/>
<name>A0A8S0W3J3_CYCAE</name>
<dbReference type="AlphaFoldDB" id="A0A8S0W3J3"/>
<accession>A0A8S0W3J3</accession>
<sequence>MQINASSVQMDVLSPQSERRELNLHRTGKTSCWYHSHRANPRICERQLFAMTSRTEQVKAQARPSTPDSMTESECPTSDTAGPPSTGKKSSKKGKSSKNRTGDATSTVLNNMVARMRPNKADKEKGDKSTQKKGFVLDTGVNILSKARVKQVKVDELAEDNLIIAVMGPTGSGKSSFINTTTGYRQGVGHTLESCTSDINVVKFSCQPIFPNDIYFVDTPGFDDTNKSDTEIFKLISNWLNKTYESHIKLSGLLYFHRISDNRMAGTPLKNLRMFEKLVGSKFHNIILTTTMWDEVDEETGQMREEELRDVYWKTMIDRGSRTARFLQTTQSAFQLLAPLLHEANKRETLLLQKEVTDLGFQLRETSAGQVLFLELEHLVKRQQEMLERIREEMQHPSTDEEQLRFLMEEYQKITSKLASTSKQVSELKISIGSRLSKAVKSVFGLQFLKSLIGLRQPKKIHPSAPVPQPPANAPDVSSAKEVENERGPDGDAAEVPATESVSQEAALSTQPPSPSSADRLGEISAEDNRSFFTAISRAGSTGVYPNSPNDGDEKVLDVSGEPVRYRPEDEDAVKVSNLCPPPASRILSSFPSPPTRIAEPQQKFIAQNQIQVSSRVEERASRPLAIQTTQAAPRHQTRPKPGEGET</sequence>
<proteinExistence type="predicted"/>
<feature type="region of interest" description="Disordered" evidence="1">
    <location>
        <begin position="614"/>
        <end position="647"/>
    </location>
</feature>
<dbReference type="Gene3D" id="3.40.50.300">
    <property type="entry name" value="P-loop containing nucleotide triphosphate hydrolases"/>
    <property type="match status" value="1"/>
</dbReference>
<feature type="region of interest" description="Disordered" evidence="1">
    <location>
        <begin position="1"/>
        <end position="23"/>
    </location>
</feature>
<feature type="compositionally biased region" description="Basic and acidic residues" evidence="1">
    <location>
        <begin position="479"/>
        <end position="490"/>
    </location>
</feature>
<reference evidence="3 4" key="1">
    <citation type="submission" date="2020-01" db="EMBL/GenBank/DDBJ databases">
        <authorList>
            <person name="Gupta K D."/>
        </authorList>
    </citation>
    <scope>NUCLEOTIDE SEQUENCE [LARGE SCALE GENOMIC DNA]</scope>
</reference>
<feature type="compositionally biased region" description="Basic residues" evidence="1">
    <location>
        <begin position="89"/>
        <end position="98"/>
    </location>
</feature>
<evidence type="ECO:0000256" key="1">
    <source>
        <dbReference type="SAM" id="MobiDB-lite"/>
    </source>
</evidence>
<feature type="compositionally biased region" description="Polar residues" evidence="1">
    <location>
        <begin position="63"/>
        <end position="80"/>
    </location>
</feature>
<feature type="region of interest" description="Disordered" evidence="1">
    <location>
        <begin position="55"/>
        <end position="130"/>
    </location>
</feature>
<comment type="caution">
    <text evidence="3">The sequence shown here is derived from an EMBL/GenBank/DDBJ whole genome shotgun (WGS) entry which is preliminary data.</text>
</comment>
<evidence type="ECO:0000259" key="2">
    <source>
        <dbReference type="Pfam" id="PF01926"/>
    </source>
</evidence>
<feature type="domain" description="G" evidence="2">
    <location>
        <begin position="164"/>
        <end position="255"/>
    </location>
</feature>
<evidence type="ECO:0000313" key="4">
    <source>
        <dbReference type="Proteomes" id="UP000467700"/>
    </source>
</evidence>
<keyword evidence="4" id="KW-1185">Reference proteome</keyword>
<dbReference type="EMBL" id="CACVBS010000031">
    <property type="protein sequence ID" value="CAA7261004.1"/>
    <property type="molecule type" value="Genomic_DNA"/>
</dbReference>